<proteinExistence type="predicted"/>
<dbReference type="PANTHER" id="PTHR38471:SF2">
    <property type="entry name" value="FOUR HELIX BUNDLE PROTEIN"/>
    <property type="match status" value="1"/>
</dbReference>
<organism evidence="1 2">
    <name type="scientific">Sunxiuqinia elliptica</name>
    <dbReference type="NCBI Taxonomy" id="655355"/>
    <lineage>
        <taxon>Bacteria</taxon>
        <taxon>Pseudomonadati</taxon>
        <taxon>Bacteroidota</taxon>
        <taxon>Bacteroidia</taxon>
        <taxon>Marinilabiliales</taxon>
        <taxon>Prolixibacteraceae</taxon>
        <taxon>Sunxiuqinia</taxon>
    </lineage>
</organism>
<dbReference type="CDD" id="cd16377">
    <property type="entry name" value="23S_rRNA_IVP_like"/>
    <property type="match status" value="1"/>
</dbReference>
<dbReference type="RefSeq" id="WP_093918786.1">
    <property type="nucleotide sequence ID" value="NZ_FONW01000002.1"/>
</dbReference>
<dbReference type="NCBIfam" id="TIGR02436">
    <property type="entry name" value="four helix bundle protein"/>
    <property type="match status" value="1"/>
</dbReference>
<dbReference type="Gene3D" id="1.20.1440.60">
    <property type="entry name" value="23S rRNA-intervening sequence"/>
    <property type="match status" value="1"/>
</dbReference>
<evidence type="ECO:0000313" key="1">
    <source>
        <dbReference type="EMBL" id="SFE92311.1"/>
    </source>
</evidence>
<name>A0A1I2EIR3_9BACT</name>
<evidence type="ECO:0000313" key="2">
    <source>
        <dbReference type="Proteomes" id="UP000198964"/>
    </source>
</evidence>
<dbReference type="STRING" id="655355.SAMN05216283_102102"/>
<sequence length="129" mass="14782">MATVERFEDLKVWQLAREFCKLIHQFTLNDEFSSDFKLVSQIRASSGSIMDNIAEGFERDGNKEFCQFLSFSKGSCGEARSQLYRALDAGYISKAGFDQAYNQAMEIRKMLSGLMSYLKKSDLKGRKFK</sequence>
<reference evidence="1 2" key="1">
    <citation type="submission" date="2016-10" db="EMBL/GenBank/DDBJ databases">
        <authorList>
            <person name="de Groot N.N."/>
        </authorList>
    </citation>
    <scope>NUCLEOTIDE SEQUENCE [LARGE SCALE GENOMIC DNA]</scope>
    <source>
        <strain evidence="1 2">CGMCC 1.9156</strain>
    </source>
</reference>
<dbReference type="SUPFAM" id="SSF158446">
    <property type="entry name" value="IVS-encoded protein-like"/>
    <property type="match status" value="1"/>
</dbReference>
<dbReference type="Pfam" id="PF05635">
    <property type="entry name" value="23S_rRNA_IVP"/>
    <property type="match status" value="1"/>
</dbReference>
<protein>
    <submittedName>
        <fullName evidence="1">Four helix bundle protein</fullName>
    </submittedName>
</protein>
<dbReference type="InterPro" id="IPR036583">
    <property type="entry name" value="23S_rRNA_IVS_sf"/>
</dbReference>
<gene>
    <name evidence="1" type="ORF">SAMN05216283_102102</name>
</gene>
<keyword evidence="2" id="KW-1185">Reference proteome</keyword>
<dbReference type="PANTHER" id="PTHR38471">
    <property type="entry name" value="FOUR HELIX BUNDLE PROTEIN"/>
    <property type="match status" value="1"/>
</dbReference>
<dbReference type="AlphaFoldDB" id="A0A1I2EIR3"/>
<dbReference type="EMBL" id="FONW01000002">
    <property type="protein sequence ID" value="SFE92311.1"/>
    <property type="molecule type" value="Genomic_DNA"/>
</dbReference>
<dbReference type="InterPro" id="IPR012657">
    <property type="entry name" value="23S_rRNA-intervening_sequence"/>
</dbReference>
<dbReference type="Proteomes" id="UP000198964">
    <property type="component" value="Unassembled WGS sequence"/>
</dbReference>
<accession>A0A1I2EIR3</accession>